<name>A0AAD5SH43_9FUNG</name>
<dbReference type="InterPro" id="IPR045065">
    <property type="entry name" value="XPO1/5"/>
</dbReference>
<dbReference type="GO" id="GO:0006611">
    <property type="term" value="P:protein export from nucleus"/>
    <property type="evidence" value="ECO:0007669"/>
    <property type="project" value="InterPro"/>
</dbReference>
<protein>
    <recommendedName>
        <fullName evidence="2">Importin N-terminal domain-containing protein</fullName>
    </recommendedName>
</protein>
<dbReference type="SMART" id="SM00913">
    <property type="entry name" value="IBN_N"/>
    <property type="match status" value="1"/>
</dbReference>
<dbReference type="Pfam" id="PF03810">
    <property type="entry name" value="IBN_N"/>
    <property type="match status" value="1"/>
</dbReference>
<dbReference type="GO" id="GO:0031267">
    <property type="term" value="F:small GTPase binding"/>
    <property type="evidence" value="ECO:0007669"/>
    <property type="project" value="InterPro"/>
</dbReference>
<dbReference type="PANTHER" id="PTHR11223:SF3">
    <property type="entry name" value="EXPORTIN-5"/>
    <property type="match status" value="1"/>
</dbReference>
<dbReference type="InterPro" id="IPR016024">
    <property type="entry name" value="ARM-type_fold"/>
</dbReference>
<dbReference type="EMBL" id="JADGJD010000231">
    <property type="protein sequence ID" value="KAJ3053173.1"/>
    <property type="molecule type" value="Genomic_DNA"/>
</dbReference>
<dbReference type="GO" id="GO:0005634">
    <property type="term" value="C:nucleus"/>
    <property type="evidence" value="ECO:0007669"/>
    <property type="project" value="TreeGrafter"/>
</dbReference>
<comment type="similarity">
    <text evidence="1">Belongs to the exportin family.</text>
</comment>
<proteinExistence type="inferred from homology"/>
<dbReference type="GO" id="GO:0005049">
    <property type="term" value="F:nuclear export signal receptor activity"/>
    <property type="evidence" value="ECO:0007669"/>
    <property type="project" value="InterPro"/>
</dbReference>
<dbReference type="PROSITE" id="PS50166">
    <property type="entry name" value="IMPORTIN_B_NT"/>
    <property type="match status" value="1"/>
</dbReference>
<feature type="domain" description="Importin N-terminal" evidence="2">
    <location>
        <begin position="29"/>
        <end position="99"/>
    </location>
</feature>
<dbReference type="GO" id="GO:0005737">
    <property type="term" value="C:cytoplasm"/>
    <property type="evidence" value="ECO:0007669"/>
    <property type="project" value="TreeGrafter"/>
</dbReference>
<comment type="caution">
    <text evidence="3">The sequence shown here is derived from an EMBL/GenBank/DDBJ whole genome shotgun (WGS) entry which is preliminary data.</text>
</comment>
<dbReference type="InterPro" id="IPR001494">
    <property type="entry name" value="Importin-beta_N"/>
</dbReference>
<dbReference type="InterPro" id="IPR011989">
    <property type="entry name" value="ARM-like"/>
</dbReference>
<gene>
    <name evidence="3" type="ORF">HK097_004905</name>
</gene>
<evidence type="ECO:0000313" key="4">
    <source>
        <dbReference type="Proteomes" id="UP001212841"/>
    </source>
</evidence>
<sequence length="206" mass="23273">MDADIVSQISQALFVVYSPTSSNEQRRLAGGFLEQVKGNPASVPVAHSLAHKDNGQPDELRYFGLSVLENIIKFKWNSAELSDADRQKLKELVVNLTADGLKGFADEKSFIKEKVAKIFVEVAKRLFPLQWADMDLLLMNMYRADEKSQEMVLLIYRSLAEDIYIYDDAVAELRKKELTTGMLAVSALKVLSGYRPPFHTLMLKRS</sequence>
<keyword evidence="4" id="KW-1185">Reference proteome</keyword>
<organism evidence="3 4">
    <name type="scientific">Rhizophlyctis rosea</name>
    <dbReference type="NCBI Taxonomy" id="64517"/>
    <lineage>
        <taxon>Eukaryota</taxon>
        <taxon>Fungi</taxon>
        <taxon>Fungi incertae sedis</taxon>
        <taxon>Chytridiomycota</taxon>
        <taxon>Chytridiomycota incertae sedis</taxon>
        <taxon>Chytridiomycetes</taxon>
        <taxon>Rhizophlyctidales</taxon>
        <taxon>Rhizophlyctidaceae</taxon>
        <taxon>Rhizophlyctis</taxon>
    </lineage>
</organism>
<dbReference type="PANTHER" id="PTHR11223">
    <property type="entry name" value="EXPORTIN 1/5"/>
    <property type="match status" value="1"/>
</dbReference>
<dbReference type="InterPro" id="IPR013598">
    <property type="entry name" value="Exportin-1/Importin-b-like"/>
</dbReference>
<dbReference type="Proteomes" id="UP001212841">
    <property type="component" value="Unassembled WGS sequence"/>
</dbReference>
<evidence type="ECO:0000256" key="1">
    <source>
        <dbReference type="ARBA" id="ARBA00009466"/>
    </source>
</evidence>
<evidence type="ECO:0000259" key="2">
    <source>
        <dbReference type="PROSITE" id="PS50166"/>
    </source>
</evidence>
<dbReference type="Pfam" id="PF08389">
    <property type="entry name" value="Xpo1"/>
    <property type="match status" value="1"/>
</dbReference>
<dbReference type="GO" id="GO:0006405">
    <property type="term" value="P:RNA export from nucleus"/>
    <property type="evidence" value="ECO:0007669"/>
    <property type="project" value="TreeGrafter"/>
</dbReference>
<dbReference type="Gene3D" id="1.25.10.10">
    <property type="entry name" value="Leucine-rich Repeat Variant"/>
    <property type="match status" value="1"/>
</dbReference>
<reference evidence="3" key="1">
    <citation type="submission" date="2020-05" db="EMBL/GenBank/DDBJ databases">
        <title>Phylogenomic resolution of chytrid fungi.</title>
        <authorList>
            <person name="Stajich J.E."/>
            <person name="Amses K."/>
            <person name="Simmons R."/>
            <person name="Seto K."/>
            <person name="Myers J."/>
            <person name="Bonds A."/>
            <person name="Quandt C.A."/>
            <person name="Barry K."/>
            <person name="Liu P."/>
            <person name="Grigoriev I."/>
            <person name="Longcore J.E."/>
            <person name="James T.Y."/>
        </authorList>
    </citation>
    <scope>NUCLEOTIDE SEQUENCE</scope>
    <source>
        <strain evidence="3">JEL0318</strain>
    </source>
</reference>
<dbReference type="GO" id="GO:0003723">
    <property type="term" value="F:RNA binding"/>
    <property type="evidence" value="ECO:0007669"/>
    <property type="project" value="TreeGrafter"/>
</dbReference>
<evidence type="ECO:0000313" key="3">
    <source>
        <dbReference type="EMBL" id="KAJ3053173.1"/>
    </source>
</evidence>
<dbReference type="AlphaFoldDB" id="A0AAD5SH43"/>
<accession>A0AAD5SH43</accession>
<dbReference type="SUPFAM" id="SSF48371">
    <property type="entry name" value="ARM repeat"/>
    <property type="match status" value="1"/>
</dbReference>
<dbReference type="GO" id="GO:0042565">
    <property type="term" value="C:RNA nuclear export complex"/>
    <property type="evidence" value="ECO:0007669"/>
    <property type="project" value="TreeGrafter"/>
</dbReference>